<evidence type="ECO:0000313" key="1">
    <source>
        <dbReference type="EMBL" id="SVC97142.1"/>
    </source>
</evidence>
<dbReference type="EMBL" id="UINC01121758">
    <property type="protein sequence ID" value="SVC97142.1"/>
    <property type="molecule type" value="Genomic_DNA"/>
</dbReference>
<protein>
    <submittedName>
        <fullName evidence="1">Uncharacterized protein</fullName>
    </submittedName>
</protein>
<feature type="non-terminal residue" evidence="1">
    <location>
        <position position="1"/>
    </location>
</feature>
<reference evidence="1" key="1">
    <citation type="submission" date="2018-05" db="EMBL/GenBank/DDBJ databases">
        <authorList>
            <person name="Lanie J.A."/>
            <person name="Ng W.-L."/>
            <person name="Kazmierczak K.M."/>
            <person name="Andrzejewski T.M."/>
            <person name="Davidsen T.M."/>
            <person name="Wayne K.J."/>
            <person name="Tettelin H."/>
            <person name="Glass J.I."/>
            <person name="Rusch D."/>
            <person name="Podicherti R."/>
            <person name="Tsui H.-C.T."/>
            <person name="Winkler M.E."/>
        </authorList>
    </citation>
    <scope>NUCLEOTIDE SEQUENCE</scope>
</reference>
<dbReference type="AlphaFoldDB" id="A0A382RIT6"/>
<sequence length="32" mass="3773">DFKKMGFRFIAFVADSFALSSYYKHALKLFHS</sequence>
<accession>A0A382RIT6</accession>
<organism evidence="1">
    <name type="scientific">marine metagenome</name>
    <dbReference type="NCBI Taxonomy" id="408172"/>
    <lineage>
        <taxon>unclassified sequences</taxon>
        <taxon>metagenomes</taxon>
        <taxon>ecological metagenomes</taxon>
    </lineage>
</organism>
<gene>
    <name evidence="1" type="ORF">METZ01_LOCUS349996</name>
</gene>
<name>A0A382RIT6_9ZZZZ</name>
<proteinExistence type="predicted"/>